<accession>A0A1B8HLQ0</accession>
<dbReference type="InterPro" id="IPR000259">
    <property type="entry name" value="Adhesion_dom_fimbrial"/>
</dbReference>
<organism evidence="3 4">
    <name type="scientific">Morganella psychrotolerans</name>
    <dbReference type="NCBI Taxonomy" id="368603"/>
    <lineage>
        <taxon>Bacteria</taxon>
        <taxon>Pseudomonadati</taxon>
        <taxon>Pseudomonadota</taxon>
        <taxon>Gammaproteobacteria</taxon>
        <taxon>Enterobacterales</taxon>
        <taxon>Morganellaceae</taxon>
        <taxon>Morganella</taxon>
    </lineage>
</organism>
<dbReference type="PANTHER" id="PTHR33420:SF33">
    <property type="entry name" value="MINOR FIMBRIAL SUBUNIT"/>
    <property type="match status" value="1"/>
</dbReference>
<evidence type="ECO:0000313" key="4">
    <source>
        <dbReference type="Proteomes" id="UP000092247"/>
    </source>
</evidence>
<dbReference type="STRING" id="368603.AYY16_09765"/>
<gene>
    <name evidence="3" type="ORF">AYY17_15955</name>
</gene>
<dbReference type="SUPFAM" id="SSF49401">
    <property type="entry name" value="Bacterial adhesins"/>
    <property type="match status" value="1"/>
</dbReference>
<dbReference type="EMBL" id="LZEX01000004">
    <property type="protein sequence ID" value="OBU10329.1"/>
    <property type="molecule type" value="Genomic_DNA"/>
</dbReference>
<evidence type="ECO:0000313" key="3">
    <source>
        <dbReference type="EMBL" id="OBU10329.1"/>
    </source>
</evidence>
<dbReference type="Pfam" id="PF00419">
    <property type="entry name" value="Fimbrial"/>
    <property type="match status" value="1"/>
</dbReference>
<reference evidence="3 4" key="1">
    <citation type="submission" date="2016-06" db="EMBL/GenBank/DDBJ databases">
        <authorList>
            <person name="Kjaerup R.B."/>
            <person name="Dalgaard T.S."/>
            <person name="Juul-Madsen H.R."/>
        </authorList>
    </citation>
    <scope>NUCLEOTIDE SEQUENCE [LARGE SCALE GENOMIC DNA]</scope>
    <source>
        <strain evidence="3 4">GCSL-Mp3</strain>
    </source>
</reference>
<dbReference type="Proteomes" id="UP000092247">
    <property type="component" value="Unassembled WGS sequence"/>
</dbReference>
<dbReference type="GO" id="GO:0009289">
    <property type="term" value="C:pilus"/>
    <property type="evidence" value="ECO:0007669"/>
    <property type="project" value="InterPro"/>
</dbReference>
<dbReference type="RefSeq" id="WP_067421942.1">
    <property type="nucleotide sequence ID" value="NZ_LZEX01000004.1"/>
</dbReference>
<protein>
    <submittedName>
        <fullName evidence="3">Fimbrial protein</fullName>
    </submittedName>
</protein>
<dbReference type="InterPro" id="IPR050263">
    <property type="entry name" value="Bact_Fimbrial_Adh_Pro"/>
</dbReference>
<proteinExistence type="predicted"/>
<dbReference type="Gene3D" id="2.60.40.1090">
    <property type="entry name" value="Fimbrial-type adhesion domain"/>
    <property type="match status" value="1"/>
</dbReference>
<dbReference type="GO" id="GO:0043709">
    <property type="term" value="P:cell adhesion involved in single-species biofilm formation"/>
    <property type="evidence" value="ECO:0007669"/>
    <property type="project" value="TreeGrafter"/>
</dbReference>
<keyword evidence="1" id="KW-0732">Signal</keyword>
<name>A0A1B8HLQ0_9GAMM</name>
<evidence type="ECO:0000256" key="1">
    <source>
        <dbReference type="SAM" id="SignalP"/>
    </source>
</evidence>
<evidence type="ECO:0000259" key="2">
    <source>
        <dbReference type="Pfam" id="PF00419"/>
    </source>
</evidence>
<dbReference type="AlphaFoldDB" id="A0A1B8HLQ0"/>
<feature type="domain" description="Fimbrial-type adhesion" evidence="2">
    <location>
        <begin position="46"/>
        <end position="179"/>
    </location>
</feature>
<dbReference type="InterPro" id="IPR008966">
    <property type="entry name" value="Adhesion_dom_sf"/>
</dbReference>
<dbReference type="PANTHER" id="PTHR33420">
    <property type="entry name" value="FIMBRIAL SUBUNIT ELFA-RELATED"/>
    <property type="match status" value="1"/>
</dbReference>
<feature type="chain" id="PRO_5008609774" evidence="1">
    <location>
        <begin position="28"/>
        <end position="179"/>
    </location>
</feature>
<comment type="caution">
    <text evidence="3">The sequence shown here is derived from an EMBL/GenBank/DDBJ whole genome shotgun (WGS) entry which is preliminary data.</text>
</comment>
<sequence>MDKRMKTERIRWFLCSVFSVFPLIASAGALPQAAAGSRGVPGITYITIRGNVIAPPPCVINNGNTVLVDFGEVMSTRIDGVRYRQPVNYSAECSKMPTNAMTLAITGNAAGFDSDALRTEISGLGVRLLYQGRQLALGEKVAFTYPAFPVLEAVPVRDISAVLTGGDFAATATLELDYQ</sequence>
<dbReference type="InterPro" id="IPR036937">
    <property type="entry name" value="Adhesion_dom_fimbrial_sf"/>
</dbReference>
<feature type="signal peptide" evidence="1">
    <location>
        <begin position="1"/>
        <end position="27"/>
    </location>
</feature>